<sequence>MLGEKGNLKQIHEQEDHEIQDMRVRLLKYFVDLQAKKLSNEKLIMKEKNDWDYELERERMDWKFKLDTEEKTCLKHESDCNYKLEKEHMEHNFDLERN</sequence>
<organism evidence="1 2">
    <name type="scientific">Austropuccinia psidii MF-1</name>
    <dbReference type="NCBI Taxonomy" id="1389203"/>
    <lineage>
        <taxon>Eukaryota</taxon>
        <taxon>Fungi</taxon>
        <taxon>Dikarya</taxon>
        <taxon>Basidiomycota</taxon>
        <taxon>Pucciniomycotina</taxon>
        <taxon>Pucciniomycetes</taxon>
        <taxon>Pucciniales</taxon>
        <taxon>Sphaerophragmiaceae</taxon>
        <taxon>Austropuccinia</taxon>
    </lineage>
</organism>
<proteinExistence type="predicted"/>
<protein>
    <submittedName>
        <fullName evidence="1">Uncharacterized protein</fullName>
    </submittedName>
</protein>
<accession>A0A9Q3FL02</accession>
<dbReference type="EMBL" id="AVOT02044142">
    <property type="protein sequence ID" value="MBW0539510.1"/>
    <property type="molecule type" value="Genomic_DNA"/>
</dbReference>
<dbReference type="Proteomes" id="UP000765509">
    <property type="component" value="Unassembled WGS sequence"/>
</dbReference>
<name>A0A9Q3FL02_9BASI</name>
<evidence type="ECO:0000313" key="2">
    <source>
        <dbReference type="Proteomes" id="UP000765509"/>
    </source>
</evidence>
<reference evidence="1" key="1">
    <citation type="submission" date="2021-03" db="EMBL/GenBank/DDBJ databases">
        <title>Draft genome sequence of rust myrtle Austropuccinia psidii MF-1, a brazilian biotype.</title>
        <authorList>
            <person name="Quecine M.C."/>
            <person name="Pachon D.M.R."/>
            <person name="Bonatelli M.L."/>
            <person name="Correr F.H."/>
            <person name="Franceschini L.M."/>
            <person name="Leite T.F."/>
            <person name="Margarido G.R.A."/>
            <person name="Almeida C.A."/>
            <person name="Ferrarezi J.A."/>
            <person name="Labate C.A."/>
        </authorList>
    </citation>
    <scope>NUCLEOTIDE SEQUENCE</scope>
    <source>
        <strain evidence="1">MF-1</strain>
    </source>
</reference>
<comment type="caution">
    <text evidence="1">The sequence shown here is derived from an EMBL/GenBank/DDBJ whole genome shotgun (WGS) entry which is preliminary data.</text>
</comment>
<keyword evidence="2" id="KW-1185">Reference proteome</keyword>
<dbReference type="AlphaFoldDB" id="A0A9Q3FL02"/>
<gene>
    <name evidence="1" type="ORF">O181_079225</name>
</gene>
<evidence type="ECO:0000313" key="1">
    <source>
        <dbReference type="EMBL" id="MBW0539510.1"/>
    </source>
</evidence>